<feature type="compositionally biased region" description="Pro residues" evidence="6">
    <location>
        <begin position="570"/>
        <end position="579"/>
    </location>
</feature>
<dbReference type="InterPro" id="IPR010507">
    <property type="entry name" value="Znf_MYM"/>
</dbReference>
<organism evidence="8 9">
    <name type="scientific">Plutella xylostella</name>
    <name type="common">Diamondback moth</name>
    <name type="synonym">Plutella maculipennis</name>
    <dbReference type="NCBI Taxonomy" id="51655"/>
    <lineage>
        <taxon>Eukaryota</taxon>
        <taxon>Metazoa</taxon>
        <taxon>Ecdysozoa</taxon>
        <taxon>Arthropoda</taxon>
        <taxon>Hexapoda</taxon>
        <taxon>Insecta</taxon>
        <taxon>Pterygota</taxon>
        <taxon>Neoptera</taxon>
        <taxon>Endopterygota</taxon>
        <taxon>Lepidoptera</taxon>
        <taxon>Glossata</taxon>
        <taxon>Ditrysia</taxon>
        <taxon>Yponomeutoidea</taxon>
        <taxon>Plutellidae</taxon>
        <taxon>Plutella</taxon>
    </lineage>
</organism>
<accession>A0ABQ7Q1F7</accession>
<feature type="region of interest" description="Disordered" evidence="6">
    <location>
        <begin position="513"/>
        <end position="582"/>
    </location>
</feature>
<evidence type="ECO:0000256" key="4">
    <source>
        <dbReference type="ARBA" id="ARBA00023242"/>
    </source>
</evidence>
<dbReference type="Pfam" id="PF12140">
    <property type="entry name" value="SLED"/>
    <property type="match status" value="1"/>
</dbReference>
<dbReference type="Gene3D" id="2.30.30.140">
    <property type="match status" value="2"/>
</dbReference>
<comment type="caution">
    <text evidence="8">The sequence shown here is derived from an EMBL/GenBank/DDBJ whole genome shotgun (WGS) entry which is preliminary data.</text>
</comment>
<evidence type="ECO:0000256" key="5">
    <source>
        <dbReference type="PROSITE-ProRule" id="PRU00459"/>
    </source>
</evidence>
<dbReference type="Pfam" id="PF02820">
    <property type="entry name" value="MBT"/>
    <property type="match status" value="2"/>
</dbReference>
<feature type="region of interest" description="Disordered" evidence="6">
    <location>
        <begin position="337"/>
        <end position="388"/>
    </location>
</feature>
<dbReference type="PANTHER" id="PTHR12247">
    <property type="entry name" value="POLYCOMB GROUP PROTEIN"/>
    <property type="match status" value="1"/>
</dbReference>
<evidence type="ECO:0000256" key="6">
    <source>
        <dbReference type="SAM" id="MobiDB-lite"/>
    </source>
</evidence>
<sequence>MSNNTVGSSGPAPGKIRGPGRPPKRTCTWCAESKTPLKYVLPTENGKKEFCSETCLSEFRQAYSKGACLHCDNVIRGNAPSSSKNFCSTYCLNKYQKKNEKRTNSPQSGNGANGSDNHANNNSPGSFYDIYQSFDWTEYLKETNSVPAPQECFKQAPVPPVNDFKVDMKLEALDPRNLTSTCIATVVGVLGPRLRLRLDGSDNKNDFWRLVDASDIHTIGHCEKNGGMLQPPLGFRMNASSWPMFLLKTLNGAEMAPSKVFQPEPQTPKTNLFVLGQKLEAVDKKNPQLICCATVGAIKNDQIHVTFDGWRGAFDYWCRYDSRDIFPVGWCARAGHPLQPPGQKSATTPSRFKLRPSGIPNPALPEGGSTGTTNTSSNNSNAPSTTTTAPTIRLNIHSGCFGAMTAYPNAVTASGTLGVVEALARELLAAHPNPQRLTRALQTASSNFSNTIMVQITCGSKNYSVKVPTELTDDELKSWLKELCSGLGCCSAMIEVDSGEAAGRPCALCGDSTSNNVSSAQKRPKSDDDEEETPTDGAPAPASSEDTSVSASSNKMARVVGEAATSTTGAPPPPPPAAPPADWSVEDVIGFIAAADNALAAHADLFRKHEIDGKALLLLNSDMMMKYMGLKLGPALKICNLVSKIKNRRHYST</sequence>
<reference evidence="8 9" key="1">
    <citation type="submission" date="2021-06" db="EMBL/GenBank/DDBJ databases">
        <title>A haploid diamondback moth (Plutella xylostella L.) genome assembly resolves 31 chromosomes and identifies a diamide resistance mutation.</title>
        <authorList>
            <person name="Ward C.M."/>
            <person name="Perry K.D."/>
            <person name="Baker G."/>
            <person name="Powis K."/>
            <person name="Heckel D.G."/>
            <person name="Baxter S.W."/>
        </authorList>
    </citation>
    <scope>NUCLEOTIDE SEQUENCE [LARGE SCALE GENOMIC DNA]</scope>
    <source>
        <strain evidence="8 9">LV</strain>
        <tissue evidence="8">Single pupa</tissue>
    </source>
</reference>
<dbReference type="SUPFAM" id="SSF63748">
    <property type="entry name" value="Tudor/PWWP/MBT"/>
    <property type="match status" value="2"/>
</dbReference>
<evidence type="ECO:0000256" key="2">
    <source>
        <dbReference type="ARBA" id="ARBA00022491"/>
    </source>
</evidence>
<dbReference type="SMART" id="SM00454">
    <property type="entry name" value="SAM"/>
    <property type="match status" value="1"/>
</dbReference>
<dbReference type="InterPro" id="IPR021987">
    <property type="entry name" value="SLED"/>
</dbReference>
<evidence type="ECO:0000256" key="3">
    <source>
        <dbReference type="ARBA" id="ARBA00022737"/>
    </source>
</evidence>
<feature type="compositionally biased region" description="Low complexity" evidence="6">
    <location>
        <begin position="371"/>
        <end position="388"/>
    </location>
</feature>
<feature type="compositionally biased region" description="Polar residues" evidence="6">
    <location>
        <begin position="104"/>
        <end position="121"/>
    </location>
</feature>
<dbReference type="Pfam" id="PF06467">
    <property type="entry name" value="zf-FCS"/>
    <property type="match status" value="1"/>
</dbReference>
<evidence type="ECO:0000313" key="9">
    <source>
        <dbReference type="Proteomes" id="UP000823941"/>
    </source>
</evidence>
<dbReference type="Gene3D" id="3.90.1150.190">
    <property type="entry name" value="SLED domain"/>
    <property type="match status" value="1"/>
</dbReference>
<proteinExistence type="predicted"/>
<dbReference type="InterPro" id="IPR050548">
    <property type="entry name" value="PcG_chromatin_remod_factors"/>
</dbReference>
<dbReference type="InterPro" id="IPR004092">
    <property type="entry name" value="Mbt"/>
</dbReference>
<feature type="compositionally biased region" description="Low complexity" evidence="6">
    <location>
        <begin position="543"/>
        <end position="553"/>
    </location>
</feature>
<dbReference type="Gene3D" id="1.10.150.50">
    <property type="entry name" value="Transcription Factor, Ets-1"/>
    <property type="match status" value="1"/>
</dbReference>
<dbReference type="InterPro" id="IPR001660">
    <property type="entry name" value="SAM"/>
</dbReference>
<keyword evidence="9" id="KW-1185">Reference proteome</keyword>
<feature type="repeat" description="MBT" evidence="5">
    <location>
        <begin position="240"/>
        <end position="341"/>
    </location>
</feature>
<feature type="repeat" description="MBT" evidence="5">
    <location>
        <begin position="134"/>
        <end position="232"/>
    </location>
</feature>
<comment type="subcellular location">
    <subcellularLocation>
        <location evidence="1">Nucleus</location>
    </subcellularLocation>
</comment>
<dbReference type="InterPro" id="IPR013761">
    <property type="entry name" value="SAM/pointed_sf"/>
</dbReference>
<keyword evidence="4" id="KW-0539">Nucleus</keyword>
<dbReference type="SUPFAM" id="SSF47769">
    <property type="entry name" value="SAM/Pointed domain"/>
    <property type="match status" value="1"/>
</dbReference>
<feature type="region of interest" description="Disordered" evidence="6">
    <location>
        <begin position="1"/>
        <end position="22"/>
    </location>
</feature>
<feature type="region of interest" description="Disordered" evidence="6">
    <location>
        <begin position="98"/>
        <end position="121"/>
    </location>
</feature>
<evidence type="ECO:0000313" key="8">
    <source>
        <dbReference type="EMBL" id="KAG7299054.1"/>
    </source>
</evidence>
<dbReference type="SMART" id="SM00561">
    <property type="entry name" value="MBT"/>
    <property type="match status" value="2"/>
</dbReference>
<dbReference type="Pfam" id="PF00536">
    <property type="entry name" value="SAM_1"/>
    <property type="match status" value="1"/>
</dbReference>
<evidence type="ECO:0000259" key="7">
    <source>
        <dbReference type="PROSITE" id="PS50105"/>
    </source>
</evidence>
<dbReference type="EMBL" id="JAHIBW010000023">
    <property type="protein sequence ID" value="KAG7299054.1"/>
    <property type="molecule type" value="Genomic_DNA"/>
</dbReference>
<dbReference type="Proteomes" id="UP000823941">
    <property type="component" value="Chromosome 23"/>
</dbReference>
<evidence type="ECO:0000256" key="1">
    <source>
        <dbReference type="ARBA" id="ARBA00004123"/>
    </source>
</evidence>
<dbReference type="PROSITE" id="PS50105">
    <property type="entry name" value="SAM_DOMAIN"/>
    <property type="match status" value="1"/>
</dbReference>
<dbReference type="InterPro" id="IPR038348">
    <property type="entry name" value="SLED_sf"/>
</dbReference>
<dbReference type="CDD" id="cd20110">
    <property type="entry name" value="MBT_dScm_rpt2"/>
    <property type="match status" value="1"/>
</dbReference>
<protein>
    <recommendedName>
        <fullName evidence="7">SAM domain-containing protein</fullName>
    </recommendedName>
</protein>
<dbReference type="PROSITE" id="PS51079">
    <property type="entry name" value="MBT"/>
    <property type="match status" value="2"/>
</dbReference>
<name>A0ABQ7Q1F7_PLUXY</name>
<keyword evidence="2" id="KW-0678">Repressor</keyword>
<gene>
    <name evidence="8" type="ORF">JYU34_017529</name>
</gene>
<dbReference type="PANTHER" id="PTHR12247:SF132">
    <property type="entry name" value="POLYCOMB PROTEIN SCM"/>
    <property type="match status" value="1"/>
</dbReference>
<feature type="domain" description="SAM" evidence="7">
    <location>
        <begin position="583"/>
        <end position="648"/>
    </location>
</feature>
<keyword evidence="3" id="KW-0677">Repeat</keyword>